<dbReference type="OrthoDB" id="3992151at2"/>
<organism evidence="4 5">
    <name type="scientific">Arthrobacter livingstonensis</name>
    <dbReference type="NCBI Taxonomy" id="670078"/>
    <lineage>
        <taxon>Bacteria</taxon>
        <taxon>Bacillati</taxon>
        <taxon>Actinomycetota</taxon>
        <taxon>Actinomycetes</taxon>
        <taxon>Micrococcales</taxon>
        <taxon>Micrococcaceae</taxon>
        <taxon>Arthrobacter</taxon>
    </lineage>
</organism>
<dbReference type="SUPFAM" id="SSF46689">
    <property type="entry name" value="Homeodomain-like"/>
    <property type="match status" value="1"/>
</dbReference>
<keyword evidence="2" id="KW-0804">Transcription</keyword>
<dbReference type="InterPro" id="IPR052158">
    <property type="entry name" value="INH-QAR"/>
</dbReference>
<dbReference type="PANTHER" id="PTHR43130">
    <property type="entry name" value="ARAC-FAMILY TRANSCRIPTIONAL REGULATOR"/>
    <property type="match status" value="1"/>
</dbReference>
<evidence type="ECO:0000259" key="3">
    <source>
        <dbReference type="PROSITE" id="PS01124"/>
    </source>
</evidence>
<dbReference type="InterPro" id="IPR029062">
    <property type="entry name" value="Class_I_gatase-like"/>
</dbReference>
<dbReference type="SMART" id="SM00342">
    <property type="entry name" value="HTH_ARAC"/>
    <property type="match status" value="1"/>
</dbReference>
<evidence type="ECO:0000313" key="5">
    <source>
        <dbReference type="Proteomes" id="UP000247832"/>
    </source>
</evidence>
<dbReference type="PROSITE" id="PS01124">
    <property type="entry name" value="HTH_ARAC_FAMILY_2"/>
    <property type="match status" value="1"/>
</dbReference>
<dbReference type="Pfam" id="PF12833">
    <property type="entry name" value="HTH_18"/>
    <property type="match status" value="1"/>
</dbReference>
<sequence>MAHHEIVFLLFEGMKQLDVAGPAEVFAEAARLGGDYKLTYVSTDGRPVGTSIGATMQVDGPALDVSHADTVIIPGGDSLPRGPLPTELRSATRHLVAVADRVVSVCTGAFLLAAVGALDGRRAATHWAYTSLLARVCPTADVVPDALYVSDGKFHTSAGVSSGIDLALSVVEVDYGSDLARDVAQQLVVYMQRPGGQSQFSSMLAISRGTQESVRRVVDAVSVRPEAVYGMSELSMFAGVSTRHLARLFQAELGMTPVKFVEKIRLETAKALLLRGETVAAAAKRSGFQNSETLRRVFVSRIGMPPSAYKQRFTTTHRTS</sequence>
<evidence type="ECO:0000256" key="2">
    <source>
        <dbReference type="ARBA" id="ARBA00023163"/>
    </source>
</evidence>
<evidence type="ECO:0000256" key="1">
    <source>
        <dbReference type="ARBA" id="ARBA00023015"/>
    </source>
</evidence>
<dbReference type="InterPro" id="IPR018060">
    <property type="entry name" value="HTH_AraC"/>
</dbReference>
<comment type="caution">
    <text evidence="4">The sequence shown here is derived from an EMBL/GenBank/DDBJ whole genome shotgun (WGS) entry which is preliminary data.</text>
</comment>
<dbReference type="Proteomes" id="UP000247832">
    <property type="component" value="Unassembled WGS sequence"/>
</dbReference>
<dbReference type="Gene3D" id="1.10.10.60">
    <property type="entry name" value="Homeodomain-like"/>
    <property type="match status" value="1"/>
</dbReference>
<keyword evidence="1" id="KW-0805">Transcription regulation</keyword>
<dbReference type="Pfam" id="PF01965">
    <property type="entry name" value="DJ-1_PfpI"/>
    <property type="match status" value="1"/>
</dbReference>
<evidence type="ECO:0000313" key="4">
    <source>
        <dbReference type="EMBL" id="PYI64020.1"/>
    </source>
</evidence>
<protein>
    <submittedName>
        <fullName evidence="4">AraC family transcriptional regulator</fullName>
    </submittedName>
</protein>
<name>A0A2V5LCE3_9MICC</name>
<dbReference type="CDD" id="cd03137">
    <property type="entry name" value="GATase1_AraC_1"/>
    <property type="match status" value="1"/>
</dbReference>
<dbReference type="Gene3D" id="3.40.50.880">
    <property type="match status" value="1"/>
</dbReference>
<keyword evidence="5" id="KW-1185">Reference proteome</keyword>
<dbReference type="PANTHER" id="PTHR43130:SF3">
    <property type="entry name" value="HTH-TYPE TRANSCRIPTIONAL REGULATOR RV1931C"/>
    <property type="match status" value="1"/>
</dbReference>
<reference evidence="4 5" key="1">
    <citation type="submission" date="2018-05" db="EMBL/GenBank/DDBJ databases">
        <title>Genetic diversity of glacier-inhabiting Cryobacterium bacteria in China and description of Cryobacterium mengkeensis sp. nov. and Arthrobacter glacialis sp. nov.</title>
        <authorList>
            <person name="Liu Q."/>
            <person name="Xin Y.-H."/>
        </authorList>
    </citation>
    <scope>NUCLEOTIDE SEQUENCE [LARGE SCALE GENOMIC DNA]</scope>
    <source>
        <strain evidence="4 5">LI2</strain>
    </source>
</reference>
<dbReference type="GO" id="GO:0043565">
    <property type="term" value="F:sequence-specific DNA binding"/>
    <property type="evidence" value="ECO:0007669"/>
    <property type="project" value="InterPro"/>
</dbReference>
<dbReference type="InterPro" id="IPR009057">
    <property type="entry name" value="Homeodomain-like_sf"/>
</dbReference>
<gene>
    <name evidence="4" type="ORF">CVV68_22795</name>
</gene>
<dbReference type="EMBL" id="QJVD01000082">
    <property type="protein sequence ID" value="PYI64020.1"/>
    <property type="molecule type" value="Genomic_DNA"/>
</dbReference>
<feature type="domain" description="HTH araC/xylS-type" evidence="3">
    <location>
        <begin position="215"/>
        <end position="312"/>
    </location>
</feature>
<dbReference type="SUPFAM" id="SSF52317">
    <property type="entry name" value="Class I glutamine amidotransferase-like"/>
    <property type="match status" value="1"/>
</dbReference>
<dbReference type="AlphaFoldDB" id="A0A2V5LCE3"/>
<proteinExistence type="predicted"/>
<dbReference type="GO" id="GO:0003700">
    <property type="term" value="F:DNA-binding transcription factor activity"/>
    <property type="evidence" value="ECO:0007669"/>
    <property type="project" value="InterPro"/>
</dbReference>
<accession>A0A2V5LCE3</accession>
<dbReference type="InterPro" id="IPR002818">
    <property type="entry name" value="DJ-1/PfpI"/>
</dbReference>